<evidence type="ECO:0008006" key="4">
    <source>
        <dbReference type="Google" id="ProtNLM"/>
    </source>
</evidence>
<proteinExistence type="predicted"/>
<evidence type="ECO:0000256" key="1">
    <source>
        <dbReference type="SAM" id="Phobius"/>
    </source>
</evidence>
<dbReference type="STRING" id="1776334.APZ16_03095"/>
<dbReference type="InterPro" id="IPR008969">
    <property type="entry name" value="CarboxyPept-like_regulatory"/>
</dbReference>
<evidence type="ECO:0000313" key="2">
    <source>
        <dbReference type="EMBL" id="KUO42430.1"/>
    </source>
</evidence>
<comment type="caution">
    <text evidence="2">The sequence shown here is derived from an EMBL/GenBank/DDBJ whole genome shotgun (WGS) entry which is preliminary data.</text>
</comment>
<dbReference type="AlphaFoldDB" id="A0A147K0U4"/>
<keyword evidence="1" id="KW-0472">Membrane</keyword>
<organism evidence="2 3">
    <name type="scientific">Hadarchaeum yellowstonense</name>
    <dbReference type="NCBI Taxonomy" id="1776334"/>
    <lineage>
        <taxon>Archaea</taxon>
        <taxon>Methanobacteriati</taxon>
        <taxon>Candidatus Hadarchaeota</taxon>
        <taxon>Candidatus Hadarchaeia</taxon>
        <taxon>Candidatus Hadarchaeales</taxon>
        <taxon>Candidatus Hadarchaeaceae</taxon>
        <taxon>Candidatus Hadarchaeum</taxon>
    </lineage>
</organism>
<sequence>MPAAKILALIAIAVVAAVGAGFFIFVPKVPTSPPPSPTGNETTTPPRNPNANVIGYVTDSSGNPIAGVKVHLGGLAGLLTTTDSTGYYEFEVARDERDFEMIFEKAGYDNVITTIHVTATGVAQQNVKMVVSGHEPVTVKFTLTVPYTMAGDSFSIQFGTSDPIAMQQVNEVTWCYLKEATAGDILTYRYLVNDSPVGSTNSLKVVKMNRIYETRNMPDWPNVDEMNYQKVFDFIPYTNNGLASDLELGQGFFDLWGINYNKVGLENTSDVAGPSMERMKEKMNVSWVLLTDFVEYTALDPLPGINFITPGLKSVYTVTQEEMNRFVQQAHALGMKVLVNIGTVWVDNVDVSLANRSKVRTREWLDAVWAQWGDMMVEEAAKCQVAGVDALQVRPRGDMWNEGDNYAYTSEKIREVVARVRATYDGQVTIGLIDILDVNEPSSLDFLTMWDAADFICVDLTQLHITDSDQPTISAMQGVFEAALSQRIAPAAGEYGKKVMLNVQFQSYVGAIREKWVEPSDVYPDLVRDWQQQADAYESLLRALEGKNYVNCLMSVGYWWDDAMDPFNANNSPSISHSVRGKLAESVLGKWFVG</sequence>
<dbReference type="Proteomes" id="UP000074294">
    <property type="component" value="Unassembled WGS sequence"/>
</dbReference>
<dbReference type="SUPFAM" id="SSF49464">
    <property type="entry name" value="Carboxypeptidase regulatory domain-like"/>
    <property type="match status" value="1"/>
</dbReference>
<dbReference type="SUPFAM" id="SSF51445">
    <property type="entry name" value="(Trans)glycosidases"/>
    <property type="match status" value="1"/>
</dbReference>
<dbReference type="EMBL" id="LQMQ01000007">
    <property type="protein sequence ID" value="KUO42430.1"/>
    <property type="molecule type" value="Genomic_DNA"/>
</dbReference>
<reference evidence="2 3" key="1">
    <citation type="journal article" date="2016" name="Nat. Microbiol.">
        <title>Genomic inference of the metabolism of cosmopolitan subsurface Archaea, Hadesarchaea.</title>
        <authorList>
            <person name="Baker B.J."/>
            <person name="Saw J.H."/>
            <person name="Lind A.E."/>
            <person name="Lazar C.S."/>
            <person name="Hinrichs K.-U."/>
            <person name="Teske A.P."/>
            <person name="Ettema T.J."/>
        </authorList>
    </citation>
    <scope>NUCLEOTIDE SEQUENCE [LARGE SCALE GENOMIC DNA]</scope>
</reference>
<gene>
    <name evidence="2" type="ORF">APZ16_03095</name>
</gene>
<keyword evidence="1" id="KW-1133">Transmembrane helix</keyword>
<protein>
    <recommendedName>
        <fullName evidence="4">Carboxypeptidase regulatory-like domain-containing protein</fullName>
    </recommendedName>
</protein>
<name>A0A147K0U4_HADYE</name>
<evidence type="ECO:0000313" key="3">
    <source>
        <dbReference type="Proteomes" id="UP000074294"/>
    </source>
</evidence>
<dbReference type="Pfam" id="PF13620">
    <property type="entry name" value="CarboxypepD_reg"/>
    <property type="match status" value="1"/>
</dbReference>
<feature type="transmembrane region" description="Helical" evidence="1">
    <location>
        <begin position="7"/>
        <end position="26"/>
    </location>
</feature>
<dbReference type="Gene3D" id="3.20.20.80">
    <property type="entry name" value="Glycosidases"/>
    <property type="match status" value="1"/>
</dbReference>
<accession>A0A147K0U4</accession>
<dbReference type="InterPro" id="IPR017853">
    <property type="entry name" value="GH"/>
</dbReference>
<keyword evidence="1" id="KW-0812">Transmembrane</keyword>
<dbReference type="Gene3D" id="2.60.40.1120">
    <property type="entry name" value="Carboxypeptidase-like, regulatory domain"/>
    <property type="match status" value="1"/>
</dbReference>